<feature type="region of interest" description="Disordered" evidence="9">
    <location>
        <begin position="650"/>
        <end position="673"/>
    </location>
</feature>
<evidence type="ECO:0000256" key="2">
    <source>
        <dbReference type="ARBA" id="ARBA00022737"/>
    </source>
</evidence>
<evidence type="ECO:0000256" key="4">
    <source>
        <dbReference type="ARBA" id="ARBA00023015"/>
    </source>
</evidence>
<feature type="domain" description="BAH" evidence="11">
    <location>
        <begin position="423"/>
        <end position="548"/>
    </location>
</feature>
<dbReference type="PRINTS" id="PR00503">
    <property type="entry name" value="BROMODOMAIN"/>
</dbReference>
<dbReference type="EMBL" id="JAACJO010000007">
    <property type="protein sequence ID" value="KAF5355729.1"/>
    <property type="molecule type" value="Genomic_DNA"/>
</dbReference>
<keyword evidence="3" id="KW-0156">Chromatin regulator</keyword>
<dbReference type="InterPro" id="IPR001487">
    <property type="entry name" value="Bromodomain"/>
</dbReference>
<dbReference type="PROSITE" id="PS50014">
    <property type="entry name" value="BROMODOMAIN_2"/>
    <property type="match status" value="2"/>
</dbReference>
<dbReference type="InterPro" id="IPR036427">
    <property type="entry name" value="Bromodomain-like_sf"/>
</dbReference>
<evidence type="ECO:0000256" key="6">
    <source>
        <dbReference type="ARBA" id="ARBA00023163"/>
    </source>
</evidence>
<dbReference type="Gene3D" id="1.20.920.10">
    <property type="entry name" value="Bromodomain-like"/>
    <property type="match status" value="2"/>
</dbReference>
<dbReference type="InterPro" id="IPR043151">
    <property type="entry name" value="BAH_sf"/>
</dbReference>
<dbReference type="Pfam" id="PF01426">
    <property type="entry name" value="BAH"/>
    <property type="match status" value="1"/>
</dbReference>
<gene>
    <name evidence="12" type="ORF">D9756_004393</name>
</gene>
<dbReference type="GO" id="GO:0006338">
    <property type="term" value="P:chromatin remodeling"/>
    <property type="evidence" value="ECO:0007669"/>
    <property type="project" value="InterPro"/>
</dbReference>
<dbReference type="SMART" id="SM00439">
    <property type="entry name" value="BAH"/>
    <property type="match status" value="1"/>
</dbReference>
<dbReference type="InterPro" id="IPR001025">
    <property type="entry name" value="BAH_dom"/>
</dbReference>
<keyword evidence="4" id="KW-0805">Transcription regulation</keyword>
<keyword evidence="5 8" id="KW-0103">Bromodomain</keyword>
<keyword evidence="6" id="KW-0804">Transcription</keyword>
<evidence type="ECO:0000256" key="8">
    <source>
        <dbReference type="PROSITE-ProRule" id="PRU00035"/>
    </source>
</evidence>
<keyword evidence="7" id="KW-0539">Nucleus</keyword>
<evidence type="ECO:0000313" key="12">
    <source>
        <dbReference type="EMBL" id="KAF5355729.1"/>
    </source>
</evidence>
<proteinExistence type="predicted"/>
<dbReference type="PANTHER" id="PTHR16062:SF21">
    <property type="entry name" value="CHROMATIN STRUCTURE-REMODELING COMPLEX SUBUNIT RSC1-RELATED"/>
    <property type="match status" value="1"/>
</dbReference>
<dbReference type="Proteomes" id="UP000559027">
    <property type="component" value="Unassembled WGS sequence"/>
</dbReference>
<feature type="region of interest" description="Disordered" evidence="9">
    <location>
        <begin position="116"/>
        <end position="199"/>
    </location>
</feature>
<evidence type="ECO:0000256" key="1">
    <source>
        <dbReference type="ARBA" id="ARBA00004123"/>
    </source>
</evidence>
<dbReference type="CDD" id="cd04369">
    <property type="entry name" value="Bromodomain"/>
    <property type="match status" value="2"/>
</dbReference>
<dbReference type="GO" id="GO:0003682">
    <property type="term" value="F:chromatin binding"/>
    <property type="evidence" value="ECO:0007669"/>
    <property type="project" value="InterPro"/>
</dbReference>
<keyword evidence="13" id="KW-1185">Reference proteome</keyword>
<organism evidence="12 13">
    <name type="scientific">Leucocoprinus leucothites</name>
    <dbReference type="NCBI Taxonomy" id="201217"/>
    <lineage>
        <taxon>Eukaryota</taxon>
        <taxon>Fungi</taxon>
        <taxon>Dikarya</taxon>
        <taxon>Basidiomycota</taxon>
        <taxon>Agaricomycotina</taxon>
        <taxon>Agaricomycetes</taxon>
        <taxon>Agaricomycetidae</taxon>
        <taxon>Agaricales</taxon>
        <taxon>Agaricineae</taxon>
        <taxon>Agaricaceae</taxon>
        <taxon>Leucocoprinus</taxon>
    </lineage>
</organism>
<dbReference type="SMART" id="SM00297">
    <property type="entry name" value="BROMO"/>
    <property type="match status" value="2"/>
</dbReference>
<dbReference type="InterPro" id="IPR037382">
    <property type="entry name" value="Rsc/polybromo"/>
</dbReference>
<reference evidence="12 13" key="1">
    <citation type="journal article" date="2020" name="ISME J.">
        <title>Uncovering the hidden diversity of litter-decomposition mechanisms in mushroom-forming fungi.</title>
        <authorList>
            <person name="Floudas D."/>
            <person name="Bentzer J."/>
            <person name="Ahren D."/>
            <person name="Johansson T."/>
            <person name="Persson P."/>
            <person name="Tunlid A."/>
        </authorList>
    </citation>
    <scope>NUCLEOTIDE SEQUENCE [LARGE SCALE GENOMIC DNA]</scope>
    <source>
        <strain evidence="12 13">CBS 146.42</strain>
    </source>
</reference>
<comment type="caution">
    <text evidence="12">The sequence shown here is derived from an EMBL/GenBank/DDBJ whole genome shotgun (WGS) entry which is preliminary data.</text>
</comment>
<dbReference type="GO" id="GO:0016586">
    <property type="term" value="C:RSC-type complex"/>
    <property type="evidence" value="ECO:0007669"/>
    <property type="project" value="InterPro"/>
</dbReference>
<evidence type="ECO:0000313" key="13">
    <source>
        <dbReference type="Proteomes" id="UP000559027"/>
    </source>
</evidence>
<evidence type="ECO:0000256" key="7">
    <source>
        <dbReference type="ARBA" id="ARBA00023242"/>
    </source>
</evidence>
<keyword evidence="2" id="KW-0677">Repeat</keyword>
<dbReference type="PROSITE" id="PS51038">
    <property type="entry name" value="BAH"/>
    <property type="match status" value="1"/>
</dbReference>
<dbReference type="PANTHER" id="PTHR16062">
    <property type="entry name" value="SWI/SNF-RELATED"/>
    <property type="match status" value="1"/>
</dbReference>
<evidence type="ECO:0000259" key="11">
    <source>
        <dbReference type="PROSITE" id="PS51038"/>
    </source>
</evidence>
<evidence type="ECO:0008006" key="14">
    <source>
        <dbReference type="Google" id="ProtNLM"/>
    </source>
</evidence>
<dbReference type="CDD" id="cd04717">
    <property type="entry name" value="BAH_polybromo"/>
    <property type="match status" value="1"/>
</dbReference>
<dbReference type="Gene3D" id="2.30.30.490">
    <property type="match status" value="1"/>
</dbReference>
<feature type="compositionally biased region" description="Low complexity" evidence="9">
    <location>
        <begin position="155"/>
        <end position="192"/>
    </location>
</feature>
<evidence type="ECO:0000256" key="5">
    <source>
        <dbReference type="ARBA" id="ARBA00023117"/>
    </source>
</evidence>
<dbReference type="AlphaFoldDB" id="A0A8H5D8U8"/>
<dbReference type="GO" id="GO:0006368">
    <property type="term" value="P:transcription elongation by RNA polymerase II"/>
    <property type="evidence" value="ECO:0007669"/>
    <property type="project" value="TreeGrafter"/>
</dbReference>
<protein>
    <recommendedName>
        <fullName evidence="14">Chromatin structure-remodeling complex subunit rsc1</fullName>
    </recommendedName>
</protein>
<accession>A0A8H5D8U8</accession>
<dbReference type="OrthoDB" id="1742084at2759"/>
<feature type="domain" description="Bromo" evidence="10">
    <location>
        <begin position="305"/>
        <end position="348"/>
    </location>
</feature>
<comment type="subcellular location">
    <subcellularLocation>
        <location evidence="1">Nucleus</location>
    </subcellularLocation>
</comment>
<sequence length="827" mass="92192">MPISAAQKTAIEEVLSTLLGMHSSRGKRPLCGMFMELVDREEWPHYYEVIPEPRCINNIKAGLEKGRYKEASDVYTDLSLVFWNALFYNEPKSQIAFDAETLKKALVNEWKKKGVLSLPRTSPPPSSAQKVHATVTDQQPERLAKSKPAAQPRQTSSQPHTATTTTATTATPAPSTSKMARSTPVPSTSTTTLAKPVPIRPKSLQRQASADVEIDIMGEDETTGEEMVPERDPESEEIVKQLEKGLPRWPGFGEQGWMEEVTPDKMLELVQAIKNYKDIVGNKLSVSLEDVPEESTIPHLSYTTPLSLKLIESRARSKEYKDAKEFDKDMARLFEKARRYHEPSSEAYGHILLLQRLFQALTSPNPPPGPPFVSTQNFAALRAGPGTTKPVHGGDADGVSGVTTHRVLTRDRKFVDEVHYKGWSLKLADWVHLSNPDDPSRPIIAQVFRCWISEEATKAGQPGITVSWYYRPEQTFHPSERKFWEGEVFKTSHFADHPVEDIIEKIACQFTARHIRGRPRPPYWYLGFPLYVCDSRYNDRDRVFVKIKNWNSCIPEEVRKSTEFMPIYPFERTVYPIRYPSPFLTKGNKVKGPGGITPSAPVAEEGGDMEKVTANANTKKVSGGDTAGPSKGQYIGPSTMTVTATTTHNALSGSAAPTPQPQLQQLPVQQQPQAVVQPYRPPGPDRSVITAVGGASAQGSSIQVEKLPPETSEFLPSTSDDAKHFDRDPFTNEMLWFSAPPVDVARPPSTKHSLTYLHFLATKRKREREQQRPDDVNGTITNSGGEHEGVGDGLESASSKRPKVQHEVQPTVREAMRKLWVEMAMDI</sequence>
<evidence type="ECO:0000259" key="10">
    <source>
        <dbReference type="PROSITE" id="PS50014"/>
    </source>
</evidence>
<evidence type="ECO:0000256" key="9">
    <source>
        <dbReference type="SAM" id="MobiDB-lite"/>
    </source>
</evidence>
<dbReference type="SUPFAM" id="SSF47370">
    <property type="entry name" value="Bromodomain"/>
    <property type="match status" value="2"/>
</dbReference>
<feature type="domain" description="Bromo" evidence="10">
    <location>
        <begin position="26"/>
        <end position="96"/>
    </location>
</feature>
<dbReference type="Pfam" id="PF00439">
    <property type="entry name" value="Bromodomain"/>
    <property type="match status" value="2"/>
</dbReference>
<evidence type="ECO:0000256" key="3">
    <source>
        <dbReference type="ARBA" id="ARBA00022853"/>
    </source>
</evidence>
<feature type="compositionally biased region" description="Low complexity" evidence="9">
    <location>
        <begin position="655"/>
        <end position="673"/>
    </location>
</feature>
<feature type="region of interest" description="Disordered" evidence="9">
    <location>
        <begin position="764"/>
        <end position="810"/>
    </location>
</feature>
<name>A0A8H5D8U8_9AGAR</name>